<dbReference type="Proteomes" id="UP000002058">
    <property type="component" value="Unassembled WGS sequence"/>
</dbReference>
<dbReference type="AlphaFoldDB" id="C4JDB3"/>
<dbReference type="GeneID" id="8439097"/>
<accession>C4JDB3</accession>
<proteinExistence type="predicted"/>
<dbReference type="EMBL" id="CH476615">
    <property type="protein sequence ID" value="EEP75494.1"/>
    <property type="molecule type" value="Genomic_DNA"/>
</dbReference>
<organism evidence="2 3">
    <name type="scientific">Uncinocarpus reesii (strain UAMH 1704)</name>
    <dbReference type="NCBI Taxonomy" id="336963"/>
    <lineage>
        <taxon>Eukaryota</taxon>
        <taxon>Fungi</taxon>
        <taxon>Dikarya</taxon>
        <taxon>Ascomycota</taxon>
        <taxon>Pezizomycotina</taxon>
        <taxon>Eurotiomycetes</taxon>
        <taxon>Eurotiomycetidae</taxon>
        <taxon>Onygenales</taxon>
        <taxon>Onygenaceae</taxon>
        <taxon>Uncinocarpus</taxon>
    </lineage>
</organism>
<dbReference type="KEGG" id="ure:UREG_00340"/>
<keyword evidence="3" id="KW-1185">Reference proteome</keyword>
<evidence type="ECO:0000313" key="2">
    <source>
        <dbReference type="EMBL" id="EEP75494.1"/>
    </source>
</evidence>
<name>C4JDB3_UNCRE</name>
<dbReference type="OMA" id="GYYKSGR"/>
<feature type="region of interest" description="Disordered" evidence="1">
    <location>
        <begin position="1"/>
        <end position="71"/>
    </location>
</feature>
<sequence>MPGITSRFIEHLDPEVPRTSSDADVRLEEILAEEYDRVRSSSSSTNSSSKGSMEKERKYELLGYYKSGRRP</sequence>
<feature type="compositionally biased region" description="Basic and acidic residues" evidence="1">
    <location>
        <begin position="8"/>
        <end position="39"/>
    </location>
</feature>
<gene>
    <name evidence="2" type="ORF">UREG_00340</name>
</gene>
<reference evidence="3" key="1">
    <citation type="journal article" date="2009" name="Genome Res.">
        <title>Comparative genomic analyses of the human fungal pathogens Coccidioides and their relatives.</title>
        <authorList>
            <person name="Sharpton T.J."/>
            <person name="Stajich J.E."/>
            <person name="Rounsley S.D."/>
            <person name="Gardner M.J."/>
            <person name="Wortman J.R."/>
            <person name="Jordar V.S."/>
            <person name="Maiti R."/>
            <person name="Kodira C.D."/>
            <person name="Neafsey D.E."/>
            <person name="Zeng Q."/>
            <person name="Hung C.-Y."/>
            <person name="McMahan C."/>
            <person name="Muszewska A."/>
            <person name="Grynberg M."/>
            <person name="Mandel M.A."/>
            <person name="Kellner E.M."/>
            <person name="Barker B.M."/>
            <person name="Galgiani J.N."/>
            <person name="Orbach M.J."/>
            <person name="Kirkland T.N."/>
            <person name="Cole G.T."/>
            <person name="Henn M.R."/>
            <person name="Birren B.W."/>
            <person name="Taylor J.W."/>
        </authorList>
    </citation>
    <scope>NUCLEOTIDE SEQUENCE [LARGE SCALE GENOMIC DNA]</scope>
    <source>
        <strain evidence="3">UAMH 1704</strain>
    </source>
</reference>
<evidence type="ECO:0000313" key="3">
    <source>
        <dbReference type="Proteomes" id="UP000002058"/>
    </source>
</evidence>
<dbReference type="HOGENOM" id="CLU_2741937_0_0_1"/>
<dbReference type="eggNOG" id="ENOG502R9K1">
    <property type="taxonomic scope" value="Eukaryota"/>
</dbReference>
<dbReference type="VEuPathDB" id="FungiDB:UREG_00340"/>
<protein>
    <submittedName>
        <fullName evidence="2">Uncharacterized protein</fullName>
    </submittedName>
</protein>
<dbReference type="OrthoDB" id="4201296at2759"/>
<evidence type="ECO:0000256" key="1">
    <source>
        <dbReference type="SAM" id="MobiDB-lite"/>
    </source>
</evidence>
<dbReference type="InParanoid" id="C4JDB3"/>
<feature type="compositionally biased region" description="Low complexity" evidence="1">
    <location>
        <begin position="40"/>
        <end position="51"/>
    </location>
</feature>
<dbReference type="RefSeq" id="XP_002540827.1">
    <property type="nucleotide sequence ID" value="XM_002540781.1"/>
</dbReference>